<keyword evidence="2" id="KW-1003">Cell membrane</keyword>
<dbReference type="EMBL" id="JBHSWD010000001">
    <property type="protein sequence ID" value="MFC6590709.1"/>
    <property type="molecule type" value="Genomic_DNA"/>
</dbReference>
<evidence type="ECO:0000256" key="4">
    <source>
        <dbReference type="ARBA" id="ARBA00022989"/>
    </source>
</evidence>
<keyword evidence="3 6" id="KW-0812">Transmembrane</keyword>
<dbReference type="PANTHER" id="PTHR23513">
    <property type="entry name" value="INTEGRAL MEMBRANE EFFLUX PROTEIN-RELATED"/>
    <property type="match status" value="1"/>
</dbReference>
<keyword evidence="5 6" id="KW-0472">Membrane</keyword>
<evidence type="ECO:0000256" key="6">
    <source>
        <dbReference type="SAM" id="Phobius"/>
    </source>
</evidence>
<evidence type="ECO:0000313" key="8">
    <source>
        <dbReference type="Proteomes" id="UP001596297"/>
    </source>
</evidence>
<feature type="transmembrane region" description="Helical" evidence="6">
    <location>
        <begin position="34"/>
        <end position="57"/>
    </location>
</feature>
<protein>
    <recommendedName>
        <fullName evidence="9">MFS transporter</fullName>
    </recommendedName>
</protein>
<feature type="transmembrane region" description="Helical" evidence="6">
    <location>
        <begin position="181"/>
        <end position="206"/>
    </location>
</feature>
<keyword evidence="4 6" id="KW-1133">Transmembrane helix</keyword>
<feature type="transmembrane region" description="Helical" evidence="6">
    <location>
        <begin position="155"/>
        <end position="175"/>
    </location>
</feature>
<feature type="transmembrane region" description="Helical" evidence="6">
    <location>
        <begin position="121"/>
        <end position="143"/>
    </location>
</feature>
<dbReference type="InterPro" id="IPR036259">
    <property type="entry name" value="MFS_trans_sf"/>
</dbReference>
<evidence type="ECO:0000256" key="5">
    <source>
        <dbReference type="ARBA" id="ARBA00023136"/>
    </source>
</evidence>
<dbReference type="SUPFAM" id="SSF103473">
    <property type="entry name" value="MFS general substrate transporter"/>
    <property type="match status" value="1"/>
</dbReference>
<evidence type="ECO:0000256" key="3">
    <source>
        <dbReference type="ARBA" id="ARBA00022692"/>
    </source>
</evidence>
<dbReference type="Proteomes" id="UP001596297">
    <property type="component" value="Unassembled WGS sequence"/>
</dbReference>
<gene>
    <name evidence="7" type="ORF">ACFP81_00755</name>
</gene>
<name>A0ABW1Y945_9DEIO</name>
<comment type="subcellular location">
    <subcellularLocation>
        <location evidence="1">Cell membrane</location>
        <topology evidence="1">Multi-pass membrane protein</topology>
    </subcellularLocation>
</comment>
<organism evidence="7 8">
    <name type="scientific">Deinococcus lacus</name>
    <dbReference type="NCBI Taxonomy" id="392561"/>
    <lineage>
        <taxon>Bacteria</taxon>
        <taxon>Thermotogati</taxon>
        <taxon>Deinococcota</taxon>
        <taxon>Deinococci</taxon>
        <taxon>Deinococcales</taxon>
        <taxon>Deinococcaceae</taxon>
        <taxon>Deinococcus</taxon>
    </lineage>
</organism>
<evidence type="ECO:0000313" key="7">
    <source>
        <dbReference type="EMBL" id="MFC6590709.1"/>
    </source>
</evidence>
<sequence length="212" mass="23116">MRPQRPQHRPNSNNLRASLLEGWRYFQASRDLKFLAATMAVSNLGTGIMDSMFITAFTELYKAPATLTGAALTLGGLAAVLGSKVTHHVLPNAGFGKRVALWLTLMLLGSLVLLYPSPWTLTLGVCIGLFATSASNVITIAYRRKTIPEHLQGRVNANVRLFITGALPVAGLLFGDVAHQYGVAATLYLVSFFSLLSLLLWGWYVWGTQQHS</sequence>
<feature type="transmembrane region" description="Helical" evidence="6">
    <location>
        <begin position="95"/>
        <end position="115"/>
    </location>
</feature>
<reference evidence="8" key="1">
    <citation type="journal article" date="2019" name="Int. J. Syst. Evol. Microbiol.">
        <title>The Global Catalogue of Microorganisms (GCM) 10K type strain sequencing project: providing services to taxonomists for standard genome sequencing and annotation.</title>
        <authorList>
            <consortium name="The Broad Institute Genomics Platform"/>
            <consortium name="The Broad Institute Genome Sequencing Center for Infectious Disease"/>
            <person name="Wu L."/>
            <person name="Ma J."/>
        </authorList>
    </citation>
    <scope>NUCLEOTIDE SEQUENCE [LARGE SCALE GENOMIC DNA]</scope>
    <source>
        <strain evidence="8">CGMCC 1.15772</strain>
    </source>
</reference>
<dbReference type="PANTHER" id="PTHR23513:SF6">
    <property type="entry name" value="MAJOR FACILITATOR SUPERFAMILY ASSOCIATED DOMAIN-CONTAINING PROTEIN"/>
    <property type="match status" value="1"/>
</dbReference>
<evidence type="ECO:0000256" key="1">
    <source>
        <dbReference type="ARBA" id="ARBA00004651"/>
    </source>
</evidence>
<dbReference type="RefSeq" id="WP_380081726.1">
    <property type="nucleotide sequence ID" value="NZ_JBHSWD010000001.1"/>
</dbReference>
<feature type="transmembrane region" description="Helical" evidence="6">
    <location>
        <begin position="63"/>
        <end position="83"/>
    </location>
</feature>
<proteinExistence type="predicted"/>
<dbReference type="Gene3D" id="1.20.1250.20">
    <property type="entry name" value="MFS general substrate transporter like domains"/>
    <property type="match status" value="1"/>
</dbReference>
<keyword evidence="8" id="KW-1185">Reference proteome</keyword>
<evidence type="ECO:0000256" key="2">
    <source>
        <dbReference type="ARBA" id="ARBA00022475"/>
    </source>
</evidence>
<comment type="caution">
    <text evidence="7">The sequence shown here is derived from an EMBL/GenBank/DDBJ whole genome shotgun (WGS) entry which is preliminary data.</text>
</comment>
<accession>A0ABW1Y945</accession>
<evidence type="ECO:0008006" key="9">
    <source>
        <dbReference type="Google" id="ProtNLM"/>
    </source>
</evidence>